<dbReference type="AlphaFoldDB" id="A0A9P0KSS2"/>
<dbReference type="InterPro" id="IPR020471">
    <property type="entry name" value="AKR"/>
</dbReference>
<dbReference type="InterPro" id="IPR036812">
    <property type="entry name" value="NAD(P)_OxRdtase_dom_sf"/>
</dbReference>
<reference evidence="3" key="1">
    <citation type="submission" date="2022-03" db="EMBL/GenBank/DDBJ databases">
        <authorList>
            <person name="Sayadi A."/>
        </authorList>
    </citation>
    <scope>NUCLEOTIDE SEQUENCE</scope>
</reference>
<dbReference type="OrthoDB" id="48988at2759"/>
<proteinExistence type="predicted"/>
<feature type="domain" description="NADP-dependent oxidoreductase" evidence="2">
    <location>
        <begin position="22"/>
        <end position="72"/>
    </location>
</feature>
<keyword evidence="1" id="KW-1133">Transmembrane helix</keyword>
<protein>
    <recommendedName>
        <fullName evidence="2">NADP-dependent oxidoreductase domain-containing protein</fullName>
    </recommendedName>
</protein>
<dbReference type="PANTHER" id="PTHR42686:SF1">
    <property type="entry name" value="GH17980P-RELATED"/>
    <property type="match status" value="1"/>
</dbReference>
<dbReference type="Pfam" id="PF00248">
    <property type="entry name" value="Aldo_ket_red"/>
    <property type="match status" value="1"/>
</dbReference>
<dbReference type="GO" id="GO:0016491">
    <property type="term" value="F:oxidoreductase activity"/>
    <property type="evidence" value="ECO:0007669"/>
    <property type="project" value="InterPro"/>
</dbReference>
<sequence length="141" mass="16383">MNWITYSPQTFAAVTIQCLEGIPRKAYYLATKVGRYEKDPSLMFDFSAEKSKRSIEDSLSRLGTDYVDVIQVSFRRGPNFFLELSVFASTSIMTCTKTLVPLILKTFLAILMYLFKDVSLHLLENIFWFIFCIILFEKDLF</sequence>
<name>A0A9P0KSS2_ACAOB</name>
<keyword evidence="1" id="KW-0472">Membrane</keyword>
<keyword evidence="4" id="KW-1185">Reference proteome</keyword>
<dbReference type="SUPFAM" id="SSF51430">
    <property type="entry name" value="NAD(P)-linked oxidoreductase"/>
    <property type="match status" value="1"/>
</dbReference>
<evidence type="ECO:0000313" key="3">
    <source>
        <dbReference type="EMBL" id="CAH1983236.1"/>
    </source>
</evidence>
<accession>A0A9P0KSS2</accession>
<keyword evidence="1" id="KW-0812">Transmembrane</keyword>
<dbReference type="Proteomes" id="UP001152888">
    <property type="component" value="Unassembled WGS sequence"/>
</dbReference>
<organism evidence="3 4">
    <name type="scientific">Acanthoscelides obtectus</name>
    <name type="common">Bean weevil</name>
    <name type="synonym">Bruchus obtectus</name>
    <dbReference type="NCBI Taxonomy" id="200917"/>
    <lineage>
        <taxon>Eukaryota</taxon>
        <taxon>Metazoa</taxon>
        <taxon>Ecdysozoa</taxon>
        <taxon>Arthropoda</taxon>
        <taxon>Hexapoda</taxon>
        <taxon>Insecta</taxon>
        <taxon>Pterygota</taxon>
        <taxon>Neoptera</taxon>
        <taxon>Endopterygota</taxon>
        <taxon>Coleoptera</taxon>
        <taxon>Polyphaga</taxon>
        <taxon>Cucujiformia</taxon>
        <taxon>Chrysomeloidea</taxon>
        <taxon>Chrysomelidae</taxon>
        <taxon>Bruchinae</taxon>
        <taxon>Bruchini</taxon>
        <taxon>Acanthoscelides</taxon>
    </lineage>
</organism>
<evidence type="ECO:0000313" key="4">
    <source>
        <dbReference type="Proteomes" id="UP001152888"/>
    </source>
</evidence>
<dbReference type="EMBL" id="CAKOFQ010006934">
    <property type="protein sequence ID" value="CAH1983236.1"/>
    <property type="molecule type" value="Genomic_DNA"/>
</dbReference>
<feature type="transmembrane region" description="Helical" evidence="1">
    <location>
        <begin position="84"/>
        <end position="112"/>
    </location>
</feature>
<dbReference type="Gene3D" id="3.20.20.100">
    <property type="entry name" value="NADP-dependent oxidoreductase domain"/>
    <property type="match status" value="1"/>
</dbReference>
<comment type="caution">
    <text evidence="3">The sequence shown here is derived from an EMBL/GenBank/DDBJ whole genome shotgun (WGS) entry which is preliminary data.</text>
</comment>
<dbReference type="PANTHER" id="PTHR42686">
    <property type="entry name" value="GH17980P-RELATED"/>
    <property type="match status" value="1"/>
</dbReference>
<gene>
    <name evidence="3" type="ORF">ACAOBT_LOCUS15463</name>
</gene>
<dbReference type="GO" id="GO:0005829">
    <property type="term" value="C:cytosol"/>
    <property type="evidence" value="ECO:0007669"/>
    <property type="project" value="TreeGrafter"/>
</dbReference>
<evidence type="ECO:0000256" key="1">
    <source>
        <dbReference type="SAM" id="Phobius"/>
    </source>
</evidence>
<evidence type="ECO:0000259" key="2">
    <source>
        <dbReference type="Pfam" id="PF00248"/>
    </source>
</evidence>
<feature type="transmembrane region" description="Helical" evidence="1">
    <location>
        <begin position="118"/>
        <end position="136"/>
    </location>
</feature>
<dbReference type="InterPro" id="IPR023210">
    <property type="entry name" value="NADP_OxRdtase_dom"/>
</dbReference>